<feature type="compositionally biased region" description="Polar residues" evidence="1">
    <location>
        <begin position="135"/>
        <end position="145"/>
    </location>
</feature>
<reference evidence="2 3" key="1">
    <citation type="journal article" date="2017" name="Int. J. Parasitol.">
        <title>The genome of the protozoan parasite Cystoisospora suis and a reverse vaccinology approach to identify vaccine candidates.</title>
        <authorList>
            <person name="Palmieri N."/>
            <person name="Shrestha A."/>
            <person name="Ruttkowski B."/>
            <person name="Beck T."/>
            <person name="Vogl C."/>
            <person name="Tomley F."/>
            <person name="Blake D.P."/>
            <person name="Joachim A."/>
        </authorList>
    </citation>
    <scope>NUCLEOTIDE SEQUENCE [LARGE SCALE GENOMIC DNA]</scope>
    <source>
        <strain evidence="2 3">Wien I</strain>
    </source>
</reference>
<organism evidence="2 3">
    <name type="scientific">Cystoisospora suis</name>
    <dbReference type="NCBI Taxonomy" id="483139"/>
    <lineage>
        <taxon>Eukaryota</taxon>
        <taxon>Sar</taxon>
        <taxon>Alveolata</taxon>
        <taxon>Apicomplexa</taxon>
        <taxon>Conoidasida</taxon>
        <taxon>Coccidia</taxon>
        <taxon>Eucoccidiorida</taxon>
        <taxon>Eimeriorina</taxon>
        <taxon>Sarcocystidae</taxon>
        <taxon>Cystoisospora</taxon>
    </lineage>
</organism>
<dbReference type="RefSeq" id="XP_067927392.1">
    <property type="nucleotide sequence ID" value="XM_068060633.1"/>
</dbReference>
<feature type="compositionally biased region" description="Polar residues" evidence="1">
    <location>
        <begin position="1106"/>
        <end position="1115"/>
    </location>
</feature>
<feature type="compositionally biased region" description="Basic and acidic residues" evidence="1">
    <location>
        <begin position="1612"/>
        <end position="1630"/>
    </location>
</feature>
<feature type="compositionally biased region" description="Basic and acidic residues" evidence="1">
    <location>
        <begin position="366"/>
        <end position="380"/>
    </location>
</feature>
<feature type="compositionally biased region" description="Basic residues" evidence="1">
    <location>
        <begin position="1601"/>
        <end position="1611"/>
    </location>
</feature>
<sequence>MAARSRQDAFPALYCRTVHAVFCSQCLSFLLLLASLYNLSTDPSSTTVSAAWAELPSDQFLVRRRRPLRLPRYNPGLREQRNIEEAVTALDGLAGDDGTRSSTSPGTLRDSRAKSVQEADFVDIVPGELGEGTQRRPSATTTPGRTSPDDRQDVRGVSKVPSERFDDEFKSRTTGEEEPRSERDTERRGGLDGGRPTGSFSASVPLDLRPAEGRKRTDLLFSLPSVPPTSAHLFSGPDAEKPLSLGGHTLGEETGNPSTMMFPASYDSGDGSHLREDVLKTHGVPTHIPNPRGSIAEILNRNRFTPLGVAGRAFDDHVRNEYSKGDNTGEGTAALQSHRGRAEFRSKDSGAPEGAHPFFSRLSPTTERKSLGDAAPDRSEANQPDTSEGKGSPSGHASTLSRTESLHRTIDQLLGVDGNGSDSDAPRHQGEGLSVSQMGRKVKGYDLSTSRRPPVPRETRRGTVTSTVDSLKALLDSMEREERKADGALAFDASTRRRPAADVQSNFRPTFEKDYMEDDVEGRVAHHKGAHRRHDKRQDVGEVVHAFPVKGKRLVEPEGMPAPPFGGRRMHPGLGGRRPLRGDRAAQNHHHHHEGHGHFRDNYRAPEAAPLFEAGKKTNESEADFFGIHTAVPHHGHHHRPNRFGMGSRGEQTGYLDLLVPPTTRTESVSNPGGHCFVSFLSGLPHREMQDMLLAVVEADPEVVEALSSLSGGDEDDGRLPSTIAPAVDEVSVALRRMGIPRDEESTLKVDILIRKFERLLGIYAQRFLYALRRRIPQNATLFQDASMAEAFGRVAKYFQENGPALSRAGVQNVGRVMHNLELYKSIDKLLGLYCPPYVDVIEKEDGYSTLDFSLLREIQNSPAVRRLKRQALFPTGFHKFAGEVNTSAAGPSSPSHLLSTAPIRKVNVEDGSLSGSTRAPSDILPPQVAAHLTINAHDLPLQIVQQGAGELTTSIPPHNFAPDNRDVSEAHSVTPGDVVDRGAGSGEVKDAAGSGDKAPQESPDHVSEEVVREGHSAKDAPVPAGILSIVPELSRIVSWALNFHKLPVPPGEGTQELPPRKMPENLEERESGATPEESDRPKRHIFVVVPAGWSRPKKDSDEKMQTTSGDQQASKTEEAEGETATHALVEPTETHPQELDNLSEHPSVAGDIHQSKDRSAGESQETDVTGLPAWTEDVGRDSSPQSDISETSSSGGRSRLSNSPQGKKMKSRRSRRAKRTYSSTAARESLSGEVGSTTGEEDKPAELSGSVAQVPAVEEETKTSLMEKDTAQHSEDTSDAASTEASTSSQFDSLPLLLKGNLLGDLSEFSDGTPIFPFAPDGGDDLNMELPGPIDPIPGHAGDTQVSTEKESGVQMDAGPGDGGSLDEASIEGDITRYEGGPEGFTEGSLEGTADAIWNVAGPQQDNLGFGGAVESSTGDAASTSPTSLEDKALSSSTEESAATEANGRIGKDLSEVAAAPESDREDGKRIEKSGETTHTAVEGQRSVESSIASVDGPESKEGEPKEASGRLERKTSKKNVSRNAKETGQDMAAGAAEREKNESKKGRDDAVEGEVRHGKRRHSVRRGRHDAEGRAGESKSAEKDGERDQGKHEREVKGSKRRRSLKRRGHDAEDAAGRRETGDEERARGRLRRARDDGDEGEESHGGRRRSKKPREEEAVQS</sequence>
<feature type="compositionally biased region" description="Basic residues" evidence="1">
    <location>
        <begin position="1208"/>
        <end position="1220"/>
    </location>
</feature>
<dbReference type="EMBL" id="MIGC01000172">
    <property type="protein sequence ID" value="PHJ25746.1"/>
    <property type="molecule type" value="Genomic_DNA"/>
</dbReference>
<feature type="region of interest" description="Disordered" evidence="1">
    <location>
        <begin position="1048"/>
        <end position="1295"/>
    </location>
</feature>
<dbReference type="OrthoDB" id="10362519at2759"/>
<proteinExistence type="predicted"/>
<dbReference type="Proteomes" id="UP000221165">
    <property type="component" value="Unassembled WGS sequence"/>
</dbReference>
<feature type="compositionally biased region" description="Basic and acidic residues" evidence="1">
    <location>
        <begin position="1463"/>
        <end position="1477"/>
    </location>
</feature>
<feature type="compositionally biased region" description="Basic and acidic residues" evidence="1">
    <location>
        <begin position="999"/>
        <end position="1018"/>
    </location>
</feature>
<feature type="compositionally biased region" description="Basic residues" evidence="1">
    <location>
        <begin position="1559"/>
        <end position="1570"/>
    </location>
</feature>
<feature type="compositionally biased region" description="Low complexity" evidence="1">
    <location>
        <begin position="1187"/>
        <end position="1204"/>
    </location>
</feature>
<feature type="compositionally biased region" description="Basic and acidic residues" evidence="1">
    <location>
        <begin position="147"/>
        <end position="190"/>
    </location>
</feature>
<feature type="compositionally biased region" description="Basic and acidic residues" evidence="1">
    <location>
        <begin position="1059"/>
        <end position="1072"/>
    </location>
</feature>
<keyword evidence="3" id="KW-1185">Reference proteome</keyword>
<feature type="compositionally biased region" description="Low complexity" evidence="1">
    <location>
        <begin position="1280"/>
        <end position="1295"/>
    </location>
</feature>
<feature type="region of interest" description="Disordered" evidence="1">
    <location>
        <begin position="320"/>
        <end position="402"/>
    </location>
</feature>
<feature type="compositionally biased region" description="Basic and acidic residues" evidence="1">
    <location>
        <begin position="1538"/>
        <end position="1558"/>
    </location>
</feature>
<feature type="compositionally biased region" description="Basic and acidic residues" evidence="1">
    <location>
        <begin position="1571"/>
        <end position="1600"/>
    </location>
</feature>
<feature type="region of interest" description="Disordered" evidence="1">
    <location>
        <begin position="414"/>
        <end position="463"/>
    </location>
</feature>
<feature type="region of interest" description="Disordered" evidence="1">
    <location>
        <begin position="1400"/>
        <end position="1664"/>
    </location>
</feature>
<feature type="compositionally biased region" description="Polar residues" evidence="1">
    <location>
        <begin position="1416"/>
        <end position="1429"/>
    </location>
</feature>
<feature type="compositionally biased region" description="Basic and acidic residues" evidence="1">
    <location>
        <begin position="1260"/>
        <end position="1277"/>
    </location>
</feature>
<feature type="compositionally biased region" description="Basic and acidic residues" evidence="1">
    <location>
        <begin position="1499"/>
        <end position="1516"/>
    </location>
</feature>
<feature type="region of interest" description="Disordered" evidence="1">
    <location>
        <begin position="91"/>
        <end position="210"/>
    </location>
</feature>
<evidence type="ECO:0000256" key="1">
    <source>
        <dbReference type="SAM" id="MobiDB-lite"/>
    </source>
</evidence>
<comment type="caution">
    <text evidence="2">The sequence shown here is derived from an EMBL/GenBank/DDBJ whole genome shotgun (WGS) entry which is preliminary data.</text>
</comment>
<protein>
    <submittedName>
        <fullName evidence="2">Platelet-binding protein</fullName>
    </submittedName>
</protein>
<feature type="compositionally biased region" description="Low complexity" evidence="1">
    <location>
        <begin position="1436"/>
        <end position="1447"/>
    </location>
</feature>
<feature type="compositionally biased region" description="Basic and acidic residues" evidence="1">
    <location>
        <begin position="340"/>
        <end position="350"/>
    </location>
</feature>
<feature type="region of interest" description="Disordered" evidence="1">
    <location>
        <begin position="554"/>
        <end position="601"/>
    </location>
</feature>
<feature type="region of interest" description="Disordered" evidence="1">
    <location>
        <begin position="1315"/>
        <end position="1370"/>
    </location>
</feature>
<name>A0A2C6LHB4_9APIC</name>
<dbReference type="VEuPathDB" id="ToxoDB:CSUI_000399"/>
<evidence type="ECO:0000313" key="3">
    <source>
        <dbReference type="Proteomes" id="UP000221165"/>
    </source>
</evidence>
<feature type="region of interest" description="Disordered" evidence="1">
    <location>
        <begin position="962"/>
        <end position="1018"/>
    </location>
</feature>
<accession>A0A2C6LHB4</accession>
<dbReference type="GeneID" id="94423844"/>
<evidence type="ECO:0000313" key="2">
    <source>
        <dbReference type="EMBL" id="PHJ25746.1"/>
    </source>
</evidence>
<gene>
    <name evidence="2" type="ORF">CSUI_000399</name>
</gene>